<reference evidence="2 3" key="1">
    <citation type="submission" date="2024-07" db="EMBL/GenBank/DDBJ databases">
        <title>Section-level genome sequencing and comparative genomics of Aspergillus sections Usti and Cavernicolus.</title>
        <authorList>
            <consortium name="Lawrence Berkeley National Laboratory"/>
            <person name="Nybo J.L."/>
            <person name="Vesth T.C."/>
            <person name="Theobald S."/>
            <person name="Frisvad J.C."/>
            <person name="Larsen T.O."/>
            <person name="Kjaerboelling I."/>
            <person name="Rothschild-Mancinelli K."/>
            <person name="Lyhne E.K."/>
            <person name="Kogle M.E."/>
            <person name="Barry K."/>
            <person name="Clum A."/>
            <person name="Na H."/>
            <person name="Ledsgaard L."/>
            <person name="Lin J."/>
            <person name="Lipzen A."/>
            <person name="Kuo A."/>
            <person name="Riley R."/>
            <person name="Mondo S."/>
            <person name="LaButti K."/>
            <person name="Haridas S."/>
            <person name="Pangalinan J."/>
            <person name="Salamov A.A."/>
            <person name="Simmons B.A."/>
            <person name="Magnuson J.K."/>
            <person name="Chen J."/>
            <person name="Drula E."/>
            <person name="Henrissat B."/>
            <person name="Wiebenga A."/>
            <person name="Lubbers R.J."/>
            <person name="Gomes A.C."/>
            <person name="Macurrencykelacurrency M.R."/>
            <person name="Stajich J."/>
            <person name="Grigoriev I.V."/>
            <person name="Mortensen U.H."/>
            <person name="De vries R.P."/>
            <person name="Baker S.E."/>
            <person name="Andersen M.R."/>
        </authorList>
    </citation>
    <scope>NUCLEOTIDE SEQUENCE [LARGE SCALE GENOMIC DNA]</scope>
    <source>
        <strain evidence="2 3">CBS 756.74</strain>
    </source>
</reference>
<feature type="region of interest" description="Disordered" evidence="1">
    <location>
        <begin position="88"/>
        <end position="107"/>
    </location>
</feature>
<feature type="region of interest" description="Disordered" evidence="1">
    <location>
        <begin position="114"/>
        <end position="221"/>
    </location>
</feature>
<feature type="compositionally biased region" description="Acidic residues" evidence="1">
    <location>
        <begin position="92"/>
        <end position="106"/>
    </location>
</feature>
<keyword evidence="3" id="KW-1185">Reference proteome</keyword>
<name>A0ABR4KMH6_9EURO</name>
<comment type="caution">
    <text evidence="2">The sequence shown here is derived from an EMBL/GenBank/DDBJ whole genome shotgun (WGS) entry which is preliminary data.</text>
</comment>
<dbReference type="Proteomes" id="UP001610444">
    <property type="component" value="Unassembled WGS sequence"/>
</dbReference>
<organism evidence="2 3">
    <name type="scientific">Aspergillus pseudodeflectus</name>
    <dbReference type="NCBI Taxonomy" id="176178"/>
    <lineage>
        <taxon>Eukaryota</taxon>
        <taxon>Fungi</taxon>
        <taxon>Dikarya</taxon>
        <taxon>Ascomycota</taxon>
        <taxon>Pezizomycotina</taxon>
        <taxon>Eurotiomycetes</taxon>
        <taxon>Eurotiomycetidae</taxon>
        <taxon>Eurotiales</taxon>
        <taxon>Aspergillaceae</taxon>
        <taxon>Aspergillus</taxon>
        <taxon>Aspergillus subgen. Nidulantes</taxon>
    </lineage>
</organism>
<feature type="compositionally biased region" description="Polar residues" evidence="1">
    <location>
        <begin position="193"/>
        <end position="204"/>
    </location>
</feature>
<feature type="compositionally biased region" description="Low complexity" evidence="1">
    <location>
        <begin position="128"/>
        <end position="147"/>
    </location>
</feature>
<gene>
    <name evidence="2" type="ORF">BJX68DRAFT_265258</name>
</gene>
<dbReference type="RefSeq" id="XP_070900660.1">
    <property type="nucleotide sequence ID" value="XM_071045201.1"/>
</dbReference>
<proteinExistence type="predicted"/>
<sequence length="272" mass="30350">MARHKKQSAAAAPDEQTVASKLRRPAIKWDHRKDKYLLLAVFAQQNTPAPDYKQLANALGSETYSPVAVKRRLLTLKEMAAAVIEDRHDCNEETAAEQSATEDDDIILVKETAVQAPKTTINGPPTPSSSQRQAQPRVQQVAPKANTRPPPTQPTNQKNGQNSQNTAPFNRQIINQMNHPHSRTRRSRRNRKTANQPSQVNTTPVRIPRTSIPTGPAHRWSEQRVQGMSWGAEIFGRTQSSSYSSGRVSKVYAAGQPHTNIVVKHEGFHRRL</sequence>
<feature type="compositionally biased region" description="Polar residues" evidence="1">
    <location>
        <begin position="163"/>
        <end position="179"/>
    </location>
</feature>
<feature type="region of interest" description="Disordered" evidence="1">
    <location>
        <begin position="1"/>
        <end position="21"/>
    </location>
</feature>
<accession>A0ABR4KMH6</accession>
<dbReference type="GeneID" id="98160365"/>
<dbReference type="EMBL" id="JBFXLR010000014">
    <property type="protein sequence ID" value="KAL2853019.1"/>
    <property type="molecule type" value="Genomic_DNA"/>
</dbReference>
<feature type="compositionally biased region" description="Basic residues" evidence="1">
    <location>
        <begin position="180"/>
        <end position="192"/>
    </location>
</feature>
<evidence type="ECO:0000313" key="3">
    <source>
        <dbReference type="Proteomes" id="UP001610444"/>
    </source>
</evidence>
<evidence type="ECO:0000313" key="2">
    <source>
        <dbReference type="EMBL" id="KAL2853019.1"/>
    </source>
</evidence>
<protein>
    <submittedName>
        <fullName evidence="2">Uncharacterized protein</fullName>
    </submittedName>
</protein>
<evidence type="ECO:0000256" key="1">
    <source>
        <dbReference type="SAM" id="MobiDB-lite"/>
    </source>
</evidence>